<evidence type="ECO:0000313" key="6">
    <source>
        <dbReference type="EMBL" id="MBI5249644.1"/>
    </source>
</evidence>
<feature type="transmembrane region" description="Helical" evidence="4">
    <location>
        <begin position="278"/>
        <end position="299"/>
    </location>
</feature>
<keyword evidence="1" id="KW-0732">Signal</keyword>
<dbReference type="Proteomes" id="UP000807825">
    <property type="component" value="Unassembled WGS sequence"/>
</dbReference>
<organism evidence="6 7">
    <name type="scientific">Desulfomonile tiedjei</name>
    <dbReference type="NCBI Taxonomy" id="2358"/>
    <lineage>
        <taxon>Bacteria</taxon>
        <taxon>Pseudomonadati</taxon>
        <taxon>Thermodesulfobacteriota</taxon>
        <taxon>Desulfomonilia</taxon>
        <taxon>Desulfomonilales</taxon>
        <taxon>Desulfomonilaceae</taxon>
        <taxon>Desulfomonile</taxon>
    </lineage>
</organism>
<accession>A0A9D6Z395</accession>
<dbReference type="Pfam" id="PF00497">
    <property type="entry name" value="SBP_bac_3"/>
    <property type="match status" value="1"/>
</dbReference>
<dbReference type="EMBL" id="JACRDE010000248">
    <property type="protein sequence ID" value="MBI5249644.1"/>
    <property type="molecule type" value="Genomic_DNA"/>
</dbReference>
<name>A0A9D6Z395_9BACT</name>
<keyword evidence="4" id="KW-0472">Membrane</keyword>
<dbReference type="InterPro" id="IPR000014">
    <property type="entry name" value="PAS"/>
</dbReference>
<sequence>MTQPARQVILMTCYIIMAMSLGLAAPLHALELSPKEQDVLRQKDTIVFVSQTRYPPFEFTDENDQHEGMVLDVVRWLAVELGFRPVFINATFQEAQEAVLSGKADVLTSLFYSDKRNEKFEFTSMLFEVPASIFVQADRTDIKDIQDLNGKIVAIQRGDYAKEFLEFRSIRFERLDTADFAEAADMVAAGKADAVIGDEQIVLYHIFSNRLTDRIKKVGGPLYTGKNCMAASKQNAILIGMLNKGIDEVSKSGMLDKISKKWLGTVYGSRTSWLDRHLWTLSLVAAGVMTLSLLVWGWNIRLRTMVRKKTRDIRRSEEALSDSEAKYRELFENASEIIYTSDLDGKFTSVNEAAKTILGYTSEEFLALNFKDLVDSEHVPVVEEIIFKHLQSGEERSGPPEAMGESLPNNGTSATRRSIRNSWRWFQRRRTIGPRSISEVSPWP</sequence>
<gene>
    <name evidence="6" type="ORF">HY912_09125</name>
</gene>
<dbReference type="SMART" id="SM00062">
    <property type="entry name" value="PBPb"/>
    <property type="match status" value="1"/>
</dbReference>
<evidence type="ECO:0000259" key="5">
    <source>
        <dbReference type="PROSITE" id="PS50112"/>
    </source>
</evidence>
<evidence type="ECO:0000256" key="1">
    <source>
        <dbReference type="ARBA" id="ARBA00022729"/>
    </source>
</evidence>
<evidence type="ECO:0000256" key="2">
    <source>
        <dbReference type="SAM" id="Coils"/>
    </source>
</evidence>
<dbReference type="InterPro" id="IPR035965">
    <property type="entry name" value="PAS-like_dom_sf"/>
</dbReference>
<dbReference type="PROSITE" id="PS50112">
    <property type="entry name" value="PAS"/>
    <property type="match status" value="1"/>
</dbReference>
<dbReference type="GO" id="GO:0006355">
    <property type="term" value="P:regulation of DNA-templated transcription"/>
    <property type="evidence" value="ECO:0007669"/>
    <property type="project" value="InterPro"/>
</dbReference>
<dbReference type="InterPro" id="IPR001638">
    <property type="entry name" value="Solute-binding_3/MltF_N"/>
</dbReference>
<proteinExistence type="predicted"/>
<evidence type="ECO:0000313" key="7">
    <source>
        <dbReference type="Proteomes" id="UP000807825"/>
    </source>
</evidence>
<dbReference type="InterPro" id="IPR013767">
    <property type="entry name" value="PAS_fold"/>
</dbReference>
<dbReference type="Gene3D" id="3.40.190.10">
    <property type="entry name" value="Periplasmic binding protein-like II"/>
    <property type="match status" value="2"/>
</dbReference>
<dbReference type="CDD" id="cd00130">
    <property type="entry name" value="PAS"/>
    <property type="match status" value="1"/>
</dbReference>
<dbReference type="Gene3D" id="3.30.450.20">
    <property type="entry name" value="PAS domain"/>
    <property type="match status" value="1"/>
</dbReference>
<dbReference type="CDD" id="cd13704">
    <property type="entry name" value="PBP2_HisK"/>
    <property type="match status" value="1"/>
</dbReference>
<reference evidence="6" key="1">
    <citation type="submission" date="2020-07" db="EMBL/GenBank/DDBJ databases">
        <title>Huge and variable diversity of episymbiotic CPR bacteria and DPANN archaea in groundwater ecosystems.</title>
        <authorList>
            <person name="He C.Y."/>
            <person name="Keren R."/>
            <person name="Whittaker M."/>
            <person name="Farag I.F."/>
            <person name="Doudna J."/>
            <person name="Cate J.H.D."/>
            <person name="Banfield J.F."/>
        </authorList>
    </citation>
    <scope>NUCLEOTIDE SEQUENCE</scope>
    <source>
        <strain evidence="6">NC_groundwater_1664_Pr3_B-0.1um_52_9</strain>
    </source>
</reference>
<dbReference type="SUPFAM" id="SSF55785">
    <property type="entry name" value="PYP-like sensor domain (PAS domain)"/>
    <property type="match status" value="1"/>
</dbReference>
<dbReference type="SMART" id="SM00091">
    <property type="entry name" value="PAS"/>
    <property type="match status" value="1"/>
</dbReference>
<feature type="non-terminal residue" evidence="6">
    <location>
        <position position="444"/>
    </location>
</feature>
<feature type="compositionally biased region" description="Polar residues" evidence="3">
    <location>
        <begin position="407"/>
        <end position="416"/>
    </location>
</feature>
<dbReference type="NCBIfam" id="TIGR00229">
    <property type="entry name" value="sensory_box"/>
    <property type="match status" value="1"/>
</dbReference>
<dbReference type="PANTHER" id="PTHR35936">
    <property type="entry name" value="MEMBRANE-BOUND LYTIC MUREIN TRANSGLYCOSYLASE F"/>
    <property type="match status" value="1"/>
</dbReference>
<keyword evidence="2" id="KW-0175">Coiled coil</keyword>
<evidence type="ECO:0000256" key="3">
    <source>
        <dbReference type="SAM" id="MobiDB-lite"/>
    </source>
</evidence>
<feature type="region of interest" description="Disordered" evidence="3">
    <location>
        <begin position="392"/>
        <end position="416"/>
    </location>
</feature>
<feature type="domain" description="PAS" evidence="5">
    <location>
        <begin position="323"/>
        <end position="393"/>
    </location>
</feature>
<keyword evidence="4" id="KW-0812">Transmembrane</keyword>
<protein>
    <submittedName>
        <fullName evidence="6">Transporter substrate-binding domain-containing protein</fullName>
    </submittedName>
</protein>
<dbReference type="AlphaFoldDB" id="A0A9D6Z395"/>
<keyword evidence="4" id="KW-1133">Transmembrane helix</keyword>
<dbReference type="PANTHER" id="PTHR35936:SF17">
    <property type="entry name" value="ARGININE-BINDING EXTRACELLULAR PROTEIN ARTP"/>
    <property type="match status" value="1"/>
</dbReference>
<comment type="caution">
    <text evidence="6">The sequence shown here is derived from an EMBL/GenBank/DDBJ whole genome shotgun (WGS) entry which is preliminary data.</text>
</comment>
<evidence type="ECO:0000256" key="4">
    <source>
        <dbReference type="SAM" id="Phobius"/>
    </source>
</evidence>
<dbReference type="SUPFAM" id="SSF53850">
    <property type="entry name" value="Periplasmic binding protein-like II"/>
    <property type="match status" value="1"/>
</dbReference>
<dbReference type="Pfam" id="PF00989">
    <property type="entry name" value="PAS"/>
    <property type="match status" value="1"/>
</dbReference>
<feature type="coiled-coil region" evidence="2">
    <location>
        <begin position="306"/>
        <end position="333"/>
    </location>
</feature>